<name>I0YIU0_COCSC</name>
<protein>
    <submittedName>
        <fullName evidence="2">Uncharacterized protein</fullName>
    </submittedName>
</protein>
<evidence type="ECO:0000313" key="3">
    <source>
        <dbReference type="Proteomes" id="UP000007264"/>
    </source>
</evidence>
<evidence type="ECO:0000256" key="1">
    <source>
        <dbReference type="SAM" id="Phobius"/>
    </source>
</evidence>
<feature type="transmembrane region" description="Helical" evidence="1">
    <location>
        <begin position="53"/>
        <end position="74"/>
    </location>
</feature>
<accession>I0YIU0</accession>
<dbReference type="AlphaFoldDB" id="I0YIU0"/>
<sequence>MLFNMTRWRRYKAGEVIFDTEAGGSGLATALHLMVEGVAVLTAKRDGNSATSFLYSGYIFNLAVCNVFGVYIGLERAPIEQVYASSGQPEVPGYTEGARSRDLVEALTEEELPPFSIRAWLKW</sequence>
<keyword evidence="1" id="KW-1133">Transmembrane helix</keyword>
<comment type="caution">
    <text evidence="2">The sequence shown here is derived from an EMBL/GenBank/DDBJ whole genome shotgun (WGS) entry which is preliminary data.</text>
</comment>
<keyword evidence="3" id="KW-1185">Reference proteome</keyword>
<proteinExistence type="predicted"/>
<dbReference type="GeneID" id="17036349"/>
<dbReference type="KEGG" id="csl:COCSUDRAFT_60279"/>
<gene>
    <name evidence="2" type="ORF">COCSUDRAFT_60279</name>
</gene>
<keyword evidence="1" id="KW-0812">Transmembrane</keyword>
<keyword evidence="1" id="KW-0472">Membrane</keyword>
<dbReference type="EMBL" id="AGSI01000024">
    <property type="protein sequence ID" value="EIE18309.1"/>
    <property type="molecule type" value="Genomic_DNA"/>
</dbReference>
<dbReference type="RefSeq" id="XP_005642853.1">
    <property type="nucleotide sequence ID" value="XM_005642796.1"/>
</dbReference>
<reference evidence="2 3" key="1">
    <citation type="journal article" date="2012" name="Genome Biol.">
        <title>The genome of the polar eukaryotic microalga coccomyxa subellipsoidea reveals traits of cold adaptation.</title>
        <authorList>
            <person name="Blanc G."/>
            <person name="Agarkova I."/>
            <person name="Grimwood J."/>
            <person name="Kuo A."/>
            <person name="Brueggeman A."/>
            <person name="Dunigan D."/>
            <person name="Gurnon J."/>
            <person name="Ladunga I."/>
            <person name="Lindquist E."/>
            <person name="Lucas S."/>
            <person name="Pangilinan J."/>
            <person name="Proschold T."/>
            <person name="Salamov A."/>
            <person name="Schmutz J."/>
            <person name="Weeks D."/>
            <person name="Yamada T."/>
            <person name="Claverie J.M."/>
            <person name="Grigoriev I."/>
            <person name="Van Etten J."/>
            <person name="Lomsadze A."/>
            <person name="Borodovsky M."/>
        </authorList>
    </citation>
    <scope>NUCLEOTIDE SEQUENCE [LARGE SCALE GENOMIC DNA]</scope>
    <source>
        <strain evidence="2 3">C-169</strain>
    </source>
</reference>
<organism evidence="2 3">
    <name type="scientific">Coccomyxa subellipsoidea (strain C-169)</name>
    <name type="common">Green microalga</name>
    <dbReference type="NCBI Taxonomy" id="574566"/>
    <lineage>
        <taxon>Eukaryota</taxon>
        <taxon>Viridiplantae</taxon>
        <taxon>Chlorophyta</taxon>
        <taxon>core chlorophytes</taxon>
        <taxon>Trebouxiophyceae</taxon>
        <taxon>Trebouxiophyceae incertae sedis</taxon>
        <taxon>Coccomyxaceae</taxon>
        <taxon>Coccomyxa</taxon>
        <taxon>Coccomyxa subellipsoidea</taxon>
    </lineage>
</organism>
<evidence type="ECO:0000313" key="2">
    <source>
        <dbReference type="EMBL" id="EIE18309.1"/>
    </source>
</evidence>
<dbReference type="Proteomes" id="UP000007264">
    <property type="component" value="Unassembled WGS sequence"/>
</dbReference>